<protein>
    <submittedName>
        <fullName evidence="2">Sporulation related domain-containing protein</fullName>
    </submittedName>
</protein>
<dbReference type="STRING" id="861298.SAMN04488136_10651"/>
<dbReference type="AlphaFoldDB" id="A0A1G7YVV4"/>
<dbReference type="InterPro" id="IPR036680">
    <property type="entry name" value="SPOR-like_sf"/>
</dbReference>
<evidence type="ECO:0000313" key="2">
    <source>
        <dbReference type="EMBL" id="SDG99960.1"/>
    </source>
</evidence>
<evidence type="ECO:0000259" key="1">
    <source>
        <dbReference type="PROSITE" id="PS51724"/>
    </source>
</evidence>
<accession>A0A1G7YVV4</accession>
<feature type="domain" description="SPOR" evidence="1">
    <location>
        <begin position="103"/>
        <end position="182"/>
    </location>
</feature>
<dbReference type="SUPFAM" id="SSF110997">
    <property type="entry name" value="Sporulation related repeat"/>
    <property type="match status" value="1"/>
</dbReference>
<dbReference type="PROSITE" id="PS51257">
    <property type="entry name" value="PROKAR_LIPOPROTEIN"/>
    <property type="match status" value="1"/>
</dbReference>
<name>A0A1G7YVV4_9VIBR</name>
<dbReference type="InterPro" id="IPR007730">
    <property type="entry name" value="SPOR-like_dom"/>
</dbReference>
<reference evidence="2 3" key="1">
    <citation type="submission" date="2016-10" db="EMBL/GenBank/DDBJ databases">
        <authorList>
            <person name="de Groot N.N."/>
        </authorList>
    </citation>
    <scope>NUCLEOTIDE SEQUENCE [LARGE SCALE GENOMIC DNA]</scope>
    <source>
        <strain evidence="2 3">CGMCC 1.10228</strain>
    </source>
</reference>
<sequence length="198" mass="21529">MKKIAIVGLSALLSACVSPDYTTDVTSESYQEDYQSADTSMVQPVVSTTAGPADGVEEQNVEPTVVAMPEEQAQPTINVQKAEPQSEPAVTTITAPTPKQVASNPRFGYTIQVVAVGSQAKVDRFVQKLPATGEPIWENYKVVNGTKWYTVLYGDYATRVEAERAISQLPADFQALKPFAKSIDKIKNSEFPTLNKLN</sequence>
<organism evidence="2 3">
    <name type="scientific">Vibrio xiamenensis</name>
    <dbReference type="NCBI Taxonomy" id="861298"/>
    <lineage>
        <taxon>Bacteria</taxon>
        <taxon>Pseudomonadati</taxon>
        <taxon>Pseudomonadota</taxon>
        <taxon>Gammaproteobacteria</taxon>
        <taxon>Vibrionales</taxon>
        <taxon>Vibrionaceae</taxon>
        <taxon>Vibrio</taxon>
    </lineage>
</organism>
<dbReference type="EMBL" id="FNDD01000006">
    <property type="protein sequence ID" value="SDG99960.1"/>
    <property type="molecule type" value="Genomic_DNA"/>
</dbReference>
<dbReference type="GO" id="GO:0042834">
    <property type="term" value="F:peptidoglycan binding"/>
    <property type="evidence" value="ECO:0007669"/>
    <property type="project" value="InterPro"/>
</dbReference>
<dbReference type="RefSeq" id="WP_093271351.1">
    <property type="nucleotide sequence ID" value="NZ_FNDD01000006.1"/>
</dbReference>
<dbReference type="Pfam" id="PF05036">
    <property type="entry name" value="SPOR"/>
    <property type="match status" value="1"/>
</dbReference>
<dbReference type="Proteomes" id="UP000198854">
    <property type="component" value="Unassembled WGS sequence"/>
</dbReference>
<dbReference type="Gene3D" id="3.30.70.1070">
    <property type="entry name" value="Sporulation related repeat"/>
    <property type="match status" value="1"/>
</dbReference>
<dbReference type="PROSITE" id="PS51724">
    <property type="entry name" value="SPOR"/>
    <property type="match status" value="1"/>
</dbReference>
<dbReference type="OrthoDB" id="6189369at2"/>
<keyword evidence="3" id="KW-1185">Reference proteome</keyword>
<gene>
    <name evidence="2" type="ORF">SAMN04488136_10651</name>
</gene>
<evidence type="ECO:0000313" key="3">
    <source>
        <dbReference type="Proteomes" id="UP000198854"/>
    </source>
</evidence>
<proteinExistence type="predicted"/>